<name>A0A0E9UKF0_ANGAN</name>
<accession>A0A0E9UKF0</accession>
<organism evidence="1">
    <name type="scientific">Anguilla anguilla</name>
    <name type="common">European freshwater eel</name>
    <name type="synonym">Muraena anguilla</name>
    <dbReference type="NCBI Taxonomy" id="7936"/>
    <lineage>
        <taxon>Eukaryota</taxon>
        <taxon>Metazoa</taxon>
        <taxon>Chordata</taxon>
        <taxon>Craniata</taxon>
        <taxon>Vertebrata</taxon>
        <taxon>Euteleostomi</taxon>
        <taxon>Actinopterygii</taxon>
        <taxon>Neopterygii</taxon>
        <taxon>Teleostei</taxon>
        <taxon>Anguilliformes</taxon>
        <taxon>Anguillidae</taxon>
        <taxon>Anguilla</taxon>
    </lineage>
</organism>
<sequence>MMKREISLFSLVSQNPLFFSVIRLV</sequence>
<dbReference type="EMBL" id="GBXM01043134">
    <property type="protein sequence ID" value="JAH65443.1"/>
    <property type="molecule type" value="Transcribed_RNA"/>
</dbReference>
<protein>
    <submittedName>
        <fullName evidence="1">Uncharacterized protein</fullName>
    </submittedName>
</protein>
<proteinExistence type="predicted"/>
<reference evidence="1" key="1">
    <citation type="submission" date="2014-11" db="EMBL/GenBank/DDBJ databases">
        <authorList>
            <person name="Amaro Gonzalez C."/>
        </authorList>
    </citation>
    <scope>NUCLEOTIDE SEQUENCE</scope>
</reference>
<evidence type="ECO:0000313" key="1">
    <source>
        <dbReference type="EMBL" id="JAH65443.1"/>
    </source>
</evidence>
<reference evidence="1" key="2">
    <citation type="journal article" date="2015" name="Fish Shellfish Immunol.">
        <title>Early steps in the European eel (Anguilla anguilla)-Vibrio vulnificus interaction in the gills: Role of the RtxA13 toxin.</title>
        <authorList>
            <person name="Callol A."/>
            <person name="Pajuelo D."/>
            <person name="Ebbesson L."/>
            <person name="Teles M."/>
            <person name="MacKenzie S."/>
            <person name="Amaro C."/>
        </authorList>
    </citation>
    <scope>NUCLEOTIDE SEQUENCE</scope>
</reference>
<dbReference type="AlphaFoldDB" id="A0A0E9UKF0"/>